<dbReference type="PANTHER" id="PTHR19855:SF11">
    <property type="entry name" value="RIBOSOME BIOGENESIS PROTEIN WDR12"/>
    <property type="match status" value="1"/>
</dbReference>
<protein>
    <submittedName>
        <fullName evidence="3">Uncharacterized protein</fullName>
    </submittedName>
</protein>
<keyword evidence="1" id="KW-0853">WD repeat</keyword>
<dbReference type="RefSeq" id="XP_002502025.1">
    <property type="nucleotide sequence ID" value="XM_002501979.1"/>
</dbReference>
<dbReference type="OMA" id="ETRKRWN"/>
<keyword evidence="4" id="KW-1185">Reference proteome</keyword>
<sequence length="418" mass="43786">METRWTQGGLRPRVVHESTSDWIRRVAFDWPNAVMGTAAGSVLVCNCEELGGLEYRERARRLLARRKDAHSRDWRAVEDRGLGERSLLGLYDAGAVTAVAIAGDLVASGGRDGKLRAWRIPPGADVDSPGHPRDGERLMCVGAAEHPEVVTGAEFDVAGGCVWTSCLDGKIRRWGLGGNDEDANDETDDEDDAKTLELLGEWSVGQAALCLSLDPNARVLYAGTADGGAVAMDAGSLNANDDGDGDDAGSSSSSSSSSSSIGATLGAWTAHEDGVTRSVSHARGGCLTGSSTGAVYAWRVDRREGASCVSPSLAAKMIGHAAAVVSISTGNPRHVVSGAHDGTVRVWNAPDLTPDDEDGEERGGGGDVKKSECLYAVTGHTVWLGSVQADETRIVCDGANNIAMCYDFSDDPDDNGDI</sequence>
<evidence type="ECO:0000313" key="3">
    <source>
        <dbReference type="EMBL" id="ACO63283.1"/>
    </source>
</evidence>
<dbReference type="InterPro" id="IPR001680">
    <property type="entry name" value="WD40_rpt"/>
</dbReference>
<dbReference type="Pfam" id="PF00400">
    <property type="entry name" value="WD40"/>
    <property type="match status" value="1"/>
</dbReference>
<gene>
    <name evidence="3" type="ORF">MICPUN_100383</name>
</gene>
<proteinExistence type="predicted"/>
<dbReference type="SUPFAM" id="SSF50978">
    <property type="entry name" value="WD40 repeat-like"/>
    <property type="match status" value="1"/>
</dbReference>
<evidence type="ECO:0000313" key="4">
    <source>
        <dbReference type="Proteomes" id="UP000002009"/>
    </source>
</evidence>
<reference evidence="3 4" key="1">
    <citation type="journal article" date="2009" name="Science">
        <title>Green evolution and dynamic adaptations revealed by genomes of the marine picoeukaryotes Micromonas.</title>
        <authorList>
            <person name="Worden A.Z."/>
            <person name="Lee J.H."/>
            <person name="Mock T."/>
            <person name="Rouze P."/>
            <person name="Simmons M.P."/>
            <person name="Aerts A.L."/>
            <person name="Allen A.E."/>
            <person name="Cuvelier M.L."/>
            <person name="Derelle E."/>
            <person name="Everett M.V."/>
            <person name="Foulon E."/>
            <person name="Grimwood J."/>
            <person name="Gundlach H."/>
            <person name="Henrissat B."/>
            <person name="Napoli C."/>
            <person name="McDonald S.M."/>
            <person name="Parker M.S."/>
            <person name="Rombauts S."/>
            <person name="Salamov A."/>
            <person name="Von Dassow P."/>
            <person name="Badger J.H."/>
            <person name="Coutinho P.M."/>
            <person name="Demir E."/>
            <person name="Dubchak I."/>
            <person name="Gentemann C."/>
            <person name="Eikrem W."/>
            <person name="Gready J.E."/>
            <person name="John U."/>
            <person name="Lanier W."/>
            <person name="Lindquist E.A."/>
            <person name="Lucas S."/>
            <person name="Mayer K.F."/>
            <person name="Moreau H."/>
            <person name="Not F."/>
            <person name="Otillar R."/>
            <person name="Panaud O."/>
            <person name="Pangilinan J."/>
            <person name="Paulsen I."/>
            <person name="Piegu B."/>
            <person name="Poliakov A."/>
            <person name="Robbens S."/>
            <person name="Schmutz J."/>
            <person name="Toulza E."/>
            <person name="Wyss T."/>
            <person name="Zelensky A."/>
            <person name="Zhou K."/>
            <person name="Armbrust E.V."/>
            <person name="Bhattacharya D."/>
            <person name="Goodenough U.W."/>
            <person name="Van de Peer Y."/>
            <person name="Grigoriev I.V."/>
        </authorList>
    </citation>
    <scope>NUCLEOTIDE SEQUENCE [LARGE SCALE GENOMIC DNA]</scope>
    <source>
        <strain evidence="4">RCC299 / NOUM17</strain>
    </source>
</reference>
<dbReference type="InParanoid" id="C1E5N1"/>
<dbReference type="OrthoDB" id="674604at2759"/>
<feature type="region of interest" description="Disordered" evidence="2">
    <location>
        <begin position="238"/>
        <end position="261"/>
    </location>
</feature>
<dbReference type="AlphaFoldDB" id="C1E5N1"/>
<feature type="compositionally biased region" description="Low complexity" evidence="2">
    <location>
        <begin position="248"/>
        <end position="261"/>
    </location>
</feature>
<dbReference type="SMART" id="SM00320">
    <property type="entry name" value="WD40"/>
    <property type="match status" value="5"/>
</dbReference>
<dbReference type="GeneID" id="8243691"/>
<dbReference type="EMBL" id="CP001326">
    <property type="protein sequence ID" value="ACO63283.1"/>
    <property type="molecule type" value="Genomic_DNA"/>
</dbReference>
<dbReference type="eggNOG" id="ENOG502S79Y">
    <property type="taxonomic scope" value="Eukaryota"/>
</dbReference>
<dbReference type="PROSITE" id="PS50082">
    <property type="entry name" value="WD_REPEATS_2"/>
    <property type="match status" value="1"/>
</dbReference>
<organism evidence="3 4">
    <name type="scientific">Micromonas commoda (strain RCC299 / NOUM17 / CCMP2709)</name>
    <name type="common">Picoplanktonic green alga</name>
    <dbReference type="NCBI Taxonomy" id="296587"/>
    <lineage>
        <taxon>Eukaryota</taxon>
        <taxon>Viridiplantae</taxon>
        <taxon>Chlorophyta</taxon>
        <taxon>Mamiellophyceae</taxon>
        <taxon>Mamiellales</taxon>
        <taxon>Mamiellaceae</taxon>
        <taxon>Micromonas</taxon>
    </lineage>
</organism>
<evidence type="ECO:0000256" key="1">
    <source>
        <dbReference type="PROSITE-ProRule" id="PRU00221"/>
    </source>
</evidence>
<dbReference type="InterPro" id="IPR036322">
    <property type="entry name" value="WD40_repeat_dom_sf"/>
</dbReference>
<dbReference type="PROSITE" id="PS50294">
    <property type="entry name" value="WD_REPEATS_REGION"/>
    <property type="match status" value="1"/>
</dbReference>
<dbReference type="Proteomes" id="UP000002009">
    <property type="component" value="Chromosome 5"/>
</dbReference>
<dbReference type="KEGG" id="mis:MICPUN_100383"/>
<dbReference type="InterPro" id="IPR015943">
    <property type="entry name" value="WD40/YVTN_repeat-like_dom_sf"/>
</dbReference>
<feature type="region of interest" description="Disordered" evidence="2">
    <location>
        <begin position="346"/>
        <end position="367"/>
    </location>
</feature>
<feature type="repeat" description="WD" evidence="1">
    <location>
        <begin position="317"/>
        <end position="348"/>
    </location>
</feature>
<dbReference type="PANTHER" id="PTHR19855">
    <property type="entry name" value="WD40 REPEAT PROTEIN 12, 37"/>
    <property type="match status" value="1"/>
</dbReference>
<evidence type="ECO:0000256" key="2">
    <source>
        <dbReference type="SAM" id="MobiDB-lite"/>
    </source>
</evidence>
<accession>C1E5N1</accession>
<dbReference type="STRING" id="296587.C1E5N1"/>
<dbReference type="Gene3D" id="2.130.10.10">
    <property type="entry name" value="YVTN repeat-like/Quinoprotein amine dehydrogenase"/>
    <property type="match status" value="2"/>
</dbReference>
<name>C1E5N1_MICCC</name>